<evidence type="ECO:0000256" key="1">
    <source>
        <dbReference type="ARBA" id="ARBA00004571"/>
    </source>
</evidence>
<name>A0A7C9KXL5_9PROT</name>
<dbReference type="Gene3D" id="2.40.160.60">
    <property type="entry name" value="Outer membrane protein transport protein (OMPP1/FadL/TodX)"/>
    <property type="match status" value="1"/>
</dbReference>
<evidence type="ECO:0000259" key="9">
    <source>
        <dbReference type="Pfam" id="PF01389"/>
    </source>
</evidence>
<dbReference type="GO" id="GO:0015483">
    <property type="term" value="F:long-chain fatty acid transporting porin activity"/>
    <property type="evidence" value="ECO:0007669"/>
    <property type="project" value="TreeGrafter"/>
</dbReference>
<evidence type="ECO:0000256" key="8">
    <source>
        <dbReference type="SAM" id="SignalP"/>
    </source>
</evidence>
<keyword evidence="7" id="KW-0998">Cell outer membrane</keyword>
<feature type="domain" description="Outer membrane protein OmpA-like transmembrane" evidence="9">
    <location>
        <begin position="483"/>
        <end position="645"/>
    </location>
</feature>
<reference evidence="10 11" key="1">
    <citation type="submission" date="2019-09" db="EMBL/GenBank/DDBJ databases">
        <title>H2 Metabolism Revealed by Metagenomic Analysis in Subglacial Sediment of East Antarctica.</title>
        <authorList>
            <person name="Yang Z."/>
            <person name="Zhang Y."/>
            <person name="Lv Y."/>
            <person name="Yan W."/>
            <person name="Xiao X."/>
            <person name="Sun B."/>
            <person name="Ma H."/>
        </authorList>
    </citation>
    <scope>NUCLEOTIDE SEQUENCE [LARGE SCALE GENOMIC DNA]</scope>
    <source>
        <strain evidence="10">Bin2_2</strain>
    </source>
</reference>
<dbReference type="PANTHER" id="PTHR35093">
    <property type="entry name" value="OUTER MEMBRANE PROTEIN NMB0088-RELATED"/>
    <property type="match status" value="1"/>
</dbReference>
<feature type="chain" id="PRO_5028976298" evidence="8">
    <location>
        <begin position="25"/>
        <end position="645"/>
    </location>
</feature>
<evidence type="ECO:0000256" key="4">
    <source>
        <dbReference type="ARBA" id="ARBA00022692"/>
    </source>
</evidence>
<dbReference type="InterPro" id="IPR011250">
    <property type="entry name" value="OMP/PagP_B-barrel"/>
</dbReference>
<evidence type="ECO:0000256" key="2">
    <source>
        <dbReference type="ARBA" id="ARBA00008163"/>
    </source>
</evidence>
<dbReference type="Pfam" id="PF01389">
    <property type="entry name" value="OmpA_membrane"/>
    <property type="match status" value="1"/>
</dbReference>
<keyword evidence="5 8" id="KW-0732">Signal</keyword>
<dbReference type="PANTHER" id="PTHR35093:SF8">
    <property type="entry name" value="OUTER MEMBRANE PROTEIN NMB0088-RELATED"/>
    <property type="match status" value="1"/>
</dbReference>
<comment type="similarity">
    <text evidence="2">Belongs to the OmpP1/FadL family.</text>
</comment>
<evidence type="ECO:0000313" key="10">
    <source>
        <dbReference type="EMBL" id="NDP47070.1"/>
    </source>
</evidence>
<dbReference type="InterPro" id="IPR000498">
    <property type="entry name" value="OmpA-like_TM_dom"/>
</dbReference>
<protein>
    <submittedName>
        <fullName evidence="10">Outer membrane beta-barrel protein</fullName>
    </submittedName>
</protein>
<keyword evidence="4" id="KW-0812">Transmembrane</keyword>
<dbReference type="SUPFAM" id="SSF56935">
    <property type="entry name" value="Porins"/>
    <property type="match status" value="1"/>
</dbReference>
<dbReference type="EMBL" id="JAAFGW010000012">
    <property type="protein sequence ID" value="NDP47070.1"/>
    <property type="molecule type" value="Genomic_DNA"/>
</dbReference>
<dbReference type="AlphaFoldDB" id="A0A7C9KXL5"/>
<feature type="signal peptide" evidence="8">
    <location>
        <begin position="1"/>
        <end position="24"/>
    </location>
</feature>
<dbReference type="SUPFAM" id="SSF56925">
    <property type="entry name" value="OMPA-like"/>
    <property type="match status" value="1"/>
</dbReference>
<comment type="subcellular location">
    <subcellularLocation>
        <location evidence="1">Cell outer membrane</location>
        <topology evidence="1">Multi-pass membrane protein</topology>
    </subcellularLocation>
</comment>
<evidence type="ECO:0000256" key="7">
    <source>
        <dbReference type="ARBA" id="ARBA00023237"/>
    </source>
</evidence>
<organism evidence="10 11">
    <name type="scientific">Sulfuriferula multivorans</name>
    <dbReference type="NCBI Taxonomy" id="1559896"/>
    <lineage>
        <taxon>Bacteria</taxon>
        <taxon>Pseudomonadati</taxon>
        <taxon>Pseudomonadota</taxon>
        <taxon>Betaproteobacteria</taxon>
        <taxon>Nitrosomonadales</taxon>
        <taxon>Sulfuricellaceae</taxon>
        <taxon>Sulfuriferula</taxon>
    </lineage>
</organism>
<evidence type="ECO:0000256" key="6">
    <source>
        <dbReference type="ARBA" id="ARBA00023136"/>
    </source>
</evidence>
<keyword evidence="3" id="KW-1134">Transmembrane beta strand</keyword>
<dbReference type="Gene3D" id="2.40.160.20">
    <property type="match status" value="1"/>
</dbReference>
<evidence type="ECO:0000256" key="3">
    <source>
        <dbReference type="ARBA" id="ARBA00022452"/>
    </source>
</evidence>
<keyword evidence="6" id="KW-0472">Membrane</keyword>
<dbReference type="Proteomes" id="UP000483432">
    <property type="component" value="Unassembled WGS sequence"/>
</dbReference>
<dbReference type="GO" id="GO:0009279">
    <property type="term" value="C:cell outer membrane"/>
    <property type="evidence" value="ECO:0007669"/>
    <property type="project" value="UniProtKB-SubCell"/>
</dbReference>
<sequence>MKRNNFALTALAVALALVQTPALATNGYFLPGAGFRSQGMGGVGIAYGRDSLSIGANPANVTKTGMRGDMGFGIFNPERYAAVGNSTGVLNPDGSPAEATFGFDSASESDSKYFIVPEMGMTMPLTERLSVGMAFVANGGMNTTYPVNLFSYNGFNPAVPGADAKLGVDMMQLLVPLTVGYKVNENHVFGAALQLAVTRFRAYGLEAFGFFDNNLGNPISADPDHMTGQGFDYSYGAGVKLGWQGEFLDDRLTLGLAYTSRTYMTKFDKYRGLFAEQGDFDIPESYGLGIAIKPVKNLIIAADVVRIKYSDIAAIGNGGPTTSPGKVYNFNNQLKGVISIPNPIFEAGNDQGLGFGWKDMTVYKLGVQYGVNNRLQLRAGYNYGKSPIPDNQLTFNILAPAVVERHYSVGFTYKASDELEVTGMYMYAASNSQASPPRQNIVGSATVNMHQNVFGLSLGWVLDPGPGALEEYGAGDWAGINFDGWYGGFGFGQSRYRDVVATSANTRTEGWKVYSGYQFNKYLGVEGGFANLNDFTAQTAATRTNTESDAWTLAAVGAYPLTGKLSVTAKLGAAYVLTKTNTKVGAALTQRSGEDSYVPNYGVGIKYALLDNMDLRAEWERFDLGNNNINKNNIDLMTAGFAVKF</sequence>
<comment type="caution">
    <text evidence="10">The sequence shown here is derived from an EMBL/GenBank/DDBJ whole genome shotgun (WGS) entry which is preliminary data.</text>
</comment>
<gene>
    <name evidence="10" type="ORF">GZ085_01515</name>
</gene>
<dbReference type="Pfam" id="PF03349">
    <property type="entry name" value="Toluene_X"/>
    <property type="match status" value="1"/>
</dbReference>
<evidence type="ECO:0000256" key="5">
    <source>
        <dbReference type="ARBA" id="ARBA00022729"/>
    </source>
</evidence>
<proteinExistence type="inferred from homology"/>
<evidence type="ECO:0000313" key="11">
    <source>
        <dbReference type="Proteomes" id="UP000483432"/>
    </source>
</evidence>
<dbReference type="InterPro" id="IPR005017">
    <property type="entry name" value="OMPP1/FadL/TodX"/>
</dbReference>
<accession>A0A7C9KXL5</accession>